<dbReference type="AlphaFoldDB" id="A0A5B7ZQM7"/>
<dbReference type="PANTHER" id="PTHR23404">
    <property type="entry name" value="MOLYBDOPTERIN SYNTHASE RELATED"/>
    <property type="match status" value="1"/>
</dbReference>
<evidence type="ECO:0000256" key="8">
    <source>
        <dbReference type="ARBA" id="ARBA00030407"/>
    </source>
</evidence>
<dbReference type="Gene3D" id="3.90.1170.40">
    <property type="entry name" value="Molybdopterin biosynthesis MoaE subunit"/>
    <property type="match status" value="1"/>
</dbReference>
<evidence type="ECO:0000256" key="9">
    <source>
        <dbReference type="ARBA" id="ARBA00030781"/>
    </source>
</evidence>
<dbReference type="EMBL" id="CP040871">
    <property type="protein sequence ID" value="QDA57079.1"/>
    <property type="molecule type" value="Genomic_DNA"/>
</dbReference>
<accession>A0A5B7ZQM7</accession>
<dbReference type="CDD" id="cd00756">
    <property type="entry name" value="MoaE"/>
    <property type="match status" value="1"/>
</dbReference>
<dbReference type="RefSeq" id="WP_139716131.1">
    <property type="nucleotide sequence ID" value="NZ_CP040871.1"/>
</dbReference>
<comment type="pathway">
    <text evidence="1">Cofactor biosynthesis; molybdopterin biosynthesis.</text>
</comment>
<evidence type="ECO:0000256" key="6">
    <source>
        <dbReference type="ARBA" id="ARBA00026066"/>
    </source>
</evidence>
<dbReference type="Proteomes" id="UP000308149">
    <property type="component" value="Chromosome"/>
</dbReference>
<evidence type="ECO:0000256" key="2">
    <source>
        <dbReference type="ARBA" id="ARBA00005426"/>
    </source>
</evidence>
<sequence length="177" mass="18785">MHEQPHSDPRIACAVVDIAEGRLDVQAALDFVGDDAHGGIDVFIGRVRASSHGRQCVGIHYDMFDALALNVFRATAAAAVERYGPAAKCYVAHAKGRLAVGDLAVVIAFGSPHRDEAFRGCREVIEAVKHQAPIWKQEHFVDGLSEWSEGCSLCGDAHAQAGDAAGHAHAEPAAVRA</sequence>
<dbReference type="KEGG" id="thes:FHQ07_06990"/>
<dbReference type="SUPFAM" id="SSF54690">
    <property type="entry name" value="Molybdopterin synthase subunit MoaE"/>
    <property type="match status" value="1"/>
</dbReference>
<dbReference type="InterPro" id="IPR003448">
    <property type="entry name" value="Mopterin_biosynth_MoaE"/>
</dbReference>
<protein>
    <recommendedName>
        <fullName evidence="4">Molybdopterin synthase catalytic subunit</fullName>
        <ecNumber evidence="3">2.8.1.12</ecNumber>
    </recommendedName>
    <alternativeName>
        <fullName evidence="9">MPT synthase subunit 2</fullName>
    </alternativeName>
    <alternativeName>
        <fullName evidence="7">Molybdenum cofactor biosynthesis protein E</fullName>
    </alternativeName>
    <alternativeName>
        <fullName evidence="8">Molybdopterin-converting factor large subunit</fullName>
    </alternativeName>
    <alternativeName>
        <fullName evidence="10">Molybdopterin-converting factor subunit 2</fullName>
    </alternativeName>
</protein>
<evidence type="ECO:0000256" key="7">
    <source>
        <dbReference type="ARBA" id="ARBA00029745"/>
    </source>
</evidence>
<dbReference type="InterPro" id="IPR036563">
    <property type="entry name" value="MoaE_sf"/>
</dbReference>
<evidence type="ECO:0000256" key="4">
    <source>
        <dbReference type="ARBA" id="ARBA00013858"/>
    </source>
</evidence>
<organism evidence="12 13">
    <name type="scientific">Thermomonas aquatica</name>
    <dbReference type="NCBI Taxonomy" id="2202149"/>
    <lineage>
        <taxon>Bacteria</taxon>
        <taxon>Pseudomonadati</taxon>
        <taxon>Pseudomonadota</taxon>
        <taxon>Gammaproteobacteria</taxon>
        <taxon>Lysobacterales</taxon>
        <taxon>Lysobacteraceae</taxon>
        <taxon>Thermomonas</taxon>
    </lineage>
</organism>
<evidence type="ECO:0000256" key="5">
    <source>
        <dbReference type="ARBA" id="ARBA00023150"/>
    </source>
</evidence>
<dbReference type="UniPathway" id="UPA00344"/>
<proteinExistence type="inferred from homology"/>
<evidence type="ECO:0000256" key="11">
    <source>
        <dbReference type="ARBA" id="ARBA00049878"/>
    </source>
</evidence>
<reference evidence="12 13" key="1">
    <citation type="submission" date="2019-06" db="EMBL/GenBank/DDBJ databases">
        <title>Thermomonas aquatica sp. nov., isolated from an industrial wastewater treatment plant.</title>
        <authorList>
            <person name="Jeon J.H."/>
            <person name="Park D.-S."/>
        </authorList>
    </citation>
    <scope>NUCLEOTIDE SEQUENCE [LARGE SCALE GENOMIC DNA]</scope>
    <source>
        <strain evidence="12 13">SY21</strain>
    </source>
</reference>
<dbReference type="GO" id="GO:0006777">
    <property type="term" value="P:Mo-molybdopterin cofactor biosynthetic process"/>
    <property type="evidence" value="ECO:0007669"/>
    <property type="project" value="UniProtKB-KW"/>
</dbReference>
<dbReference type="EC" id="2.8.1.12" evidence="3"/>
<dbReference type="OrthoDB" id="9803224at2"/>
<dbReference type="GO" id="GO:0030366">
    <property type="term" value="F:molybdopterin synthase activity"/>
    <property type="evidence" value="ECO:0007669"/>
    <property type="project" value="UniProtKB-EC"/>
</dbReference>
<evidence type="ECO:0000256" key="3">
    <source>
        <dbReference type="ARBA" id="ARBA00011950"/>
    </source>
</evidence>
<evidence type="ECO:0000313" key="13">
    <source>
        <dbReference type="Proteomes" id="UP000308149"/>
    </source>
</evidence>
<comment type="subunit">
    <text evidence="6">Heterotetramer of 2 MoaD subunits and 2 MoaE subunits. Also stable as homodimer. The enzyme changes between these two forms during catalysis.</text>
</comment>
<name>A0A5B7ZQM7_9GAMM</name>
<evidence type="ECO:0000256" key="1">
    <source>
        <dbReference type="ARBA" id="ARBA00005046"/>
    </source>
</evidence>
<comment type="catalytic activity">
    <reaction evidence="11">
        <text>2 [molybdopterin-synthase sulfur-carrier protein]-C-terminal-Gly-aminoethanethioate + cyclic pyranopterin phosphate + H2O = molybdopterin + 2 [molybdopterin-synthase sulfur-carrier protein]-C-terminal Gly-Gly + 2 H(+)</text>
        <dbReference type="Rhea" id="RHEA:26333"/>
        <dbReference type="Rhea" id="RHEA-COMP:12202"/>
        <dbReference type="Rhea" id="RHEA-COMP:19907"/>
        <dbReference type="ChEBI" id="CHEBI:15377"/>
        <dbReference type="ChEBI" id="CHEBI:15378"/>
        <dbReference type="ChEBI" id="CHEBI:58698"/>
        <dbReference type="ChEBI" id="CHEBI:59648"/>
        <dbReference type="ChEBI" id="CHEBI:90778"/>
        <dbReference type="ChEBI" id="CHEBI:232372"/>
        <dbReference type="EC" id="2.8.1.12"/>
    </reaction>
</comment>
<keyword evidence="13" id="KW-1185">Reference proteome</keyword>
<keyword evidence="5" id="KW-0501">Molybdenum cofactor biosynthesis</keyword>
<evidence type="ECO:0000256" key="10">
    <source>
        <dbReference type="ARBA" id="ARBA00032474"/>
    </source>
</evidence>
<dbReference type="Pfam" id="PF02391">
    <property type="entry name" value="MoaE"/>
    <property type="match status" value="1"/>
</dbReference>
<evidence type="ECO:0000313" key="12">
    <source>
        <dbReference type="EMBL" id="QDA57079.1"/>
    </source>
</evidence>
<gene>
    <name evidence="12" type="ORF">FHQ07_06990</name>
</gene>
<comment type="similarity">
    <text evidence="2">Belongs to the MoaE family.</text>
</comment>